<feature type="compositionally biased region" description="Basic and acidic residues" evidence="3">
    <location>
        <begin position="108"/>
        <end position="118"/>
    </location>
</feature>
<feature type="region of interest" description="Disordered" evidence="3">
    <location>
        <begin position="89"/>
        <end position="126"/>
    </location>
</feature>
<dbReference type="InterPro" id="IPR056884">
    <property type="entry name" value="NPHP3-like_N"/>
</dbReference>
<dbReference type="PROSITE" id="PS50297">
    <property type="entry name" value="ANK_REP_REGION"/>
    <property type="match status" value="1"/>
</dbReference>
<dbReference type="InterPro" id="IPR027417">
    <property type="entry name" value="P-loop_NTPase"/>
</dbReference>
<dbReference type="SUPFAM" id="SSF52540">
    <property type="entry name" value="P-loop containing nucleoside triphosphate hydrolases"/>
    <property type="match status" value="1"/>
</dbReference>
<keyword evidence="1" id="KW-0677">Repeat</keyword>
<feature type="repeat" description="ANK" evidence="2">
    <location>
        <begin position="1187"/>
        <end position="1219"/>
    </location>
</feature>
<dbReference type="Gene3D" id="3.40.50.1820">
    <property type="entry name" value="alpha/beta hydrolase"/>
    <property type="match status" value="1"/>
</dbReference>
<dbReference type="OrthoDB" id="1577640at2759"/>
<keyword evidence="2" id="KW-0040">ANK repeat</keyword>
<evidence type="ECO:0000259" key="4">
    <source>
        <dbReference type="Pfam" id="PF24883"/>
    </source>
</evidence>
<evidence type="ECO:0000256" key="3">
    <source>
        <dbReference type="SAM" id="MobiDB-lite"/>
    </source>
</evidence>
<organism evidence="5 6">
    <name type="scientific">Clohesyomyces aquaticus</name>
    <dbReference type="NCBI Taxonomy" id="1231657"/>
    <lineage>
        <taxon>Eukaryota</taxon>
        <taxon>Fungi</taxon>
        <taxon>Dikarya</taxon>
        <taxon>Ascomycota</taxon>
        <taxon>Pezizomycotina</taxon>
        <taxon>Dothideomycetes</taxon>
        <taxon>Pleosporomycetidae</taxon>
        <taxon>Pleosporales</taxon>
        <taxon>Lindgomycetaceae</taxon>
        <taxon>Clohesyomyces</taxon>
    </lineage>
</organism>
<evidence type="ECO:0000256" key="1">
    <source>
        <dbReference type="ARBA" id="ARBA00022737"/>
    </source>
</evidence>
<dbReference type="Gene3D" id="3.40.50.300">
    <property type="entry name" value="P-loop containing nucleotide triphosphate hydrolases"/>
    <property type="match status" value="1"/>
</dbReference>
<proteinExistence type="predicted"/>
<dbReference type="Gene3D" id="1.25.40.20">
    <property type="entry name" value="Ankyrin repeat-containing domain"/>
    <property type="match status" value="3"/>
</dbReference>
<feature type="domain" description="Nephrocystin 3-like N-terminal" evidence="4">
    <location>
        <begin position="440"/>
        <end position="604"/>
    </location>
</feature>
<reference evidence="5 6" key="1">
    <citation type="submission" date="2016-07" db="EMBL/GenBank/DDBJ databases">
        <title>Pervasive Adenine N6-methylation of Active Genes in Fungi.</title>
        <authorList>
            <consortium name="DOE Joint Genome Institute"/>
            <person name="Mondo S.J."/>
            <person name="Dannebaum R.O."/>
            <person name="Kuo R.C."/>
            <person name="Labutti K."/>
            <person name="Haridas S."/>
            <person name="Kuo A."/>
            <person name="Salamov A."/>
            <person name="Ahrendt S.R."/>
            <person name="Lipzen A."/>
            <person name="Sullivan W."/>
            <person name="Andreopoulos W.B."/>
            <person name="Clum A."/>
            <person name="Lindquist E."/>
            <person name="Daum C."/>
            <person name="Ramamoorthy G.K."/>
            <person name="Gryganskyi A."/>
            <person name="Culley D."/>
            <person name="Magnuson J.K."/>
            <person name="James T.Y."/>
            <person name="O'Malley M.A."/>
            <person name="Stajich J.E."/>
            <person name="Spatafora J.W."/>
            <person name="Visel A."/>
            <person name="Grigoriev I.V."/>
        </authorList>
    </citation>
    <scope>NUCLEOTIDE SEQUENCE [LARGE SCALE GENOMIC DNA]</scope>
    <source>
        <strain evidence="5 6">CBS 115471</strain>
    </source>
</reference>
<dbReference type="PANTHER" id="PTHR10039">
    <property type="entry name" value="AMELOGENIN"/>
    <property type="match status" value="1"/>
</dbReference>
<dbReference type="InterPro" id="IPR029058">
    <property type="entry name" value="AB_hydrolase_fold"/>
</dbReference>
<feature type="repeat" description="ANK" evidence="2">
    <location>
        <begin position="1460"/>
        <end position="1493"/>
    </location>
</feature>
<dbReference type="Pfam" id="PF24883">
    <property type="entry name" value="NPHP3_N"/>
    <property type="match status" value="1"/>
</dbReference>
<dbReference type="STRING" id="1231657.A0A1Y2A1Y6"/>
<dbReference type="Pfam" id="PF12796">
    <property type="entry name" value="Ank_2"/>
    <property type="match status" value="2"/>
</dbReference>
<dbReference type="PROSITE" id="PS50088">
    <property type="entry name" value="ANK_REPEAT"/>
    <property type="match status" value="2"/>
</dbReference>
<dbReference type="InterPro" id="IPR002110">
    <property type="entry name" value="Ankyrin_rpt"/>
</dbReference>
<dbReference type="Proteomes" id="UP000193144">
    <property type="component" value="Unassembled WGS sequence"/>
</dbReference>
<gene>
    <name evidence="5" type="ORF">BCR34DRAFT_598047</name>
</gene>
<dbReference type="SUPFAM" id="SSF53474">
    <property type="entry name" value="alpha/beta-Hydrolases"/>
    <property type="match status" value="1"/>
</dbReference>
<protein>
    <recommendedName>
        <fullName evidence="4">Nephrocystin 3-like N-terminal domain-containing protein</fullName>
    </recommendedName>
</protein>
<evidence type="ECO:0000313" key="5">
    <source>
        <dbReference type="EMBL" id="ORY16015.1"/>
    </source>
</evidence>
<dbReference type="InterPro" id="IPR036770">
    <property type="entry name" value="Ankyrin_rpt-contain_sf"/>
</dbReference>
<name>A0A1Y2A1Y6_9PLEO</name>
<comment type="caution">
    <text evidence="5">The sequence shown here is derived from an EMBL/GenBank/DDBJ whole genome shotgun (WGS) entry which is preliminary data.</text>
</comment>
<evidence type="ECO:0000313" key="6">
    <source>
        <dbReference type="Proteomes" id="UP000193144"/>
    </source>
</evidence>
<keyword evidence="6" id="KW-1185">Reference proteome</keyword>
<dbReference type="PANTHER" id="PTHR10039:SF5">
    <property type="entry name" value="NACHT DOMAIN-CONTAINING PROTEIN"/>
    <property type="match status" value="1"/>
</dbReference>
<evidence type="ECO:0000256" key="2">
    <source>
        <dbReference type="PROSITE-ProRule" id="PRU00023"/>
    </source>
</evidence>
<dbReference type="SMART" id="SM00248">
    <property type="entry name" value="ANK"/>
    <property type="match status" value="9"/>
</dbReference>
<accession>A0A1Y2A1Y6</accession>
<dbReference type="SUPFAM" id="SSF48403">
    <property type="entry name" value="Ankyrin repeat"/>
    <property type="match status" value="2"/>
</dbReference>
<dbReference type="EMBL" id="MCFA01000021">
    <property type="protein sequence ID" value="ORY16015.1"/>
    <property type="molecule type" value="Genomic_DNA"/>
</dbReference>
<sequence>MAGKSPTVFRVKGLPKSLERKEAQEAIGQTLGVSKQTVNVRSLARDPIRPDQQIATIDFTQIPKCLSSHASNDQFELSRRYRYARDAVPVRHTEDNIDADGESSTPEHNAEDATHLSEDPAEENQGSQLSFDKHFIGFTPLHTKRSTASCNMDIIALSGLNGHAFGSFKQQGGSFMWLRDALPEDMPKARIFTYGYNTRTASNQSVIDLSKTFLATLATLRGKLYTTPPRRLVLIGHSMGGLIIKDAITRMISEHASLFDALSGVVFFGVPGRGIGIPDLEKLVDELAVAPLADPLGTNNSPFLEQLDQFFGTLRKRARTSSAVQMYCFYETMESPTPSQKKKEDGTISWEMRGPPALLVRKESATSGFNDEETLPINKTHSGLVKFSSKDDQTYTLVLSKLEEIRSVQTKFQKDCLMSLVYKEQKLREDMAEIQPADSTCDWLFEDSRFRTWQRSSSGLIWILGPPGCGKSTLMKHAFKKTQKLQASAKDVVAAFFIYRQGGKDKDLQNSPVGLYRYLLYQIMARFPTHFHSMTKEYCKREKKQGKKWSWDETHLRDRFFEILRSLRSRDDGLRVTIFIDALDEMERSQALNLIRLFQDLMSQWPNESDSSNKQNKQTDAKKSKKIGGLKLCLSCRLYPILVNSPLELDRSIQVHERNQGDIKKVVEHHHALSSFSEEHRSLMKKLVLEKAKGIFQWVTLVMEGIEEGKTNGWPFARIQNELMDVPSDLERLYRYLLLGNKKTKSTERRLTVKLFQWIMFAGRPLTYGEFRDALLLDSSMQETSFANFDETTSVNWYPIDRMKTAIHDISKGLATVTGVNTVVLVHQSVSDYLEKEGGLQELMGETTWSNVKLRAEEELCLSCVKYLLLEDVRQRSRNTFGDYRLANYASRFWTYHCKKIDDAKKDQDILVRLLPWNSQTAEGQETYYMFPRAGESQPRRSLFPGMVSQDIKRLDGAIDSRVGLKFDRPDSELIHCMAWFGMGRVLNKIYQQDPSIFDRKDDTGRYVLIDAVLGGDKSTLELAMKNVKPEHVLSAPKGTSALVVAMSTMGDGNLVGRFLDICGTEGFVDTYEKLDYPLHRLCDRDDREDILRLVLERAESMDLKKRLNVGPNRESLLLCAARTGRKSLIQLMLDAGALDLAASVGYGKDNTLHWACSHGKEEIVAQILDHAQKTKHEELMTAPSEKGETPVQFAARAGFVKVIQDLLRRGISISVNELRGILYEACRRQHSEVVKLMLEYSQNDPQLPFGFINFKNKKGQTILDCATAHRDVPTMRLLYEYGATCTWKKYGDLLVEACDRFDPLYDLAECILEQTKRVGFSNAANTRAPGQKTLLWLVAESGIHHTRNDSWESDDDWDDDGIAASDELKVKMLKLLLSHSADPREWDSGECMSPLRKLWEMKSPLDASAECLLDWTDDNGSTLLMCMIRKEPNAVNWGPPLCKQIVDADLHNLDTQDNNGDTLLSYAVQKRWGKHLTKVLLKLGVDPNVQNKQGRTPLMKAAERKLSGIVWVLLECERVNVTLKDKNGRTAEAYAPGTFANFRAGRRSRKTRNSDADDSH</sequence>